<evidence type="ECO:0000256" key="1">
    <source>
        <dbReference type="ARBA" id="ARBA00008343"/>
    </source>
</evidence>
<dbReference type="AlphaFoldDB" id="A0A0C9WJR2"/>
<feature type="domain" description="HhH-GPD" evidence="15">
    <location>
        <begin position="149"/>
        <end position="302"/>
    </location>
</feature>
<dbReference type="PROSITE" id="PS01155">
    <property type="entry name" value="ENDONUCLEASE_III_2"/>
    <property type="match status" value="1"/>
</dbReference>
<dbReference type="EMBL" id="KN838766">
    <property type="protein sequence ID" value="KIJ95139.1"/>
    <property type="molecule type" value="Genomic_DNA"/>
</dbReference>
<dbReference type="GO" id="GO:0000703">
    <property type="term" value="F:oxidized pyrimidine nucleobase lesion DNA N-glycosylase activity"/>
    <property type="evidence" value="ECO:0007669"/>
    <property type="project" value="UniProtKB-UniRule"/>
</dbReference>
<dbReference type="InterPro" id="IPR023170">
    <property type="entry name" value="HhH_base_excis_C"/>
</dbReference>
<evidence type="ECO:0000256" key="14">
    <source>
        <dbReference type="SAM" id="MobiDB-lite"/>
    </source>
</evidence>
<dbReference type="HOGENOM" id="CLU_012862_4_0_1"/>
<dbReference type="GO" id="GO:0005634">
    <property type="term" value="C:nucleus"/>
    <property type="evidence" value="ECO:0007669"/>
    <property type="project" value="UniProtKB-SubCell"/>
</dbReference>
<dbReference type="SMART" id="SM00478">
    <property type="entry name" value="ENDO3c"/>
    <property type="match status" value="1"/>
</dbReference>
<protein>
    <recommendedName>
        <fullName evidence="13">Endonuclease III homolog</fullName>
        <ecNumber evidence="13">3.2.2.-</ecNumber>
        <ecNumber evidence="13">4.2.99.18</ecNumber>
    </recommendedName>
    <alternativeName>
        <fullName evidence="13">Bifunctional DNA N-glycosylase/DNA-(apurinic or apyrimidinic site) lyase</fullName>
        <shortName evidence="13">DNA glycosylase/AP lyase</shortName>
    </alternativeName>
</protein>
<feature type="region of interest" description="Disordered" evidence="14">
    <location>
        <begin position="68"/>
        <end position="99"/>
    </location>
</feature>
<dbReference type="Pfam" id="PF00730">
    <property type="entry name" value="HhH-GPD"/>
    <property type="match status" value="1"/>
</dbReference>
<dbReference type="Proteomes" id="UP000054477">
    <property type="component" value="Unassembled WGS sequence"/>
</dbReference>
<dbReference type="Pfam" id="PF00633">
    <property type="entry name" value="HHH"/>
    <property type="match status" value="1"/>
</dbReference>
<keyword evidence="5 13" id="KW-0378">Hydrolase</keyword>
<dbReference type="InterPro" id="IPR000445">
    <property type="entry name" value="HhH_motif"/>
</dbReference>
<keyword evidence="8" id="KW-0411">Iron-sulfur</keyword>
<comment type="similarity">
    <text evidence="1 13">Belongs to the Nth/MutY family.</text>
</comment>
<evidence type="ECO:0000256" key="7">
    <source>
        <dbReference type="ARBA" id="ARBA00023004"/>
    </source>
</evidence>
<dbReference type="InterPro" id="IPR003265">
    <property type="entry name" value="HhH-GPD_domain"/>
</dbReference>
<dbReference type="PANTHER" id="PTHR43286:SF1">
    <property type="entry name" value="ENDONUCLEASE III-LIKE PROTEIN 1"/>
    <property type="match status" value="1"/>
</dbReference>
<evidence type="ECO:0000256" key="4">
    <source>
        <dbReference type="ARBA" id="ARBA00022763"/>
    </source>
</evidence>
<evidence type="ECO:0000256" key="6">
    <source>
        <dbReference type="ARBA" id="ARBA00022946"/>
    </source>
</evidence>
<comment type="subcellular location">
    <subcellularLocation>
        <location evidence="13">Nucleus</location>
    </subcellularLocation>
    <subcellularLocation>
        <location evidence="13">Mitochondrion</location>
    </subcellularLocation>
</comment>
<dbReference type="SUPFAM" id="SSF48150">
    <property type="entry name" value="DNA-glycosylase"/>
    <property type="match status" value="1"/>
</dbReference>
<evidence type="ECO:0000256" key="11">
    <source>
        <dbReference type="ARBA" id="ARBA00023295"/>
    </source>
</evidence>
<dbReference type="InterPro" id="IPR030841">
    <property type="entry name" value="NTH1"/>
</dbReference>
<comment type="function">
    <text evidence="13">Bifunctional DNA N-glycosylase with associated apurinic/apyrimidinic (AP) lyase function that catalyzes the first step in base excision repair (BER), the primary repair pathway for the repair of oxidative DNA damage. The DNA N-glycosylase activity releases the damaged DNA base from DNA by cleaving the N-glycosidic bond, leaving an AP site. The AP lyase activity cleaves the phosphodiester bond 3' to the AP site by a beta-elimination. Primarily recognizes and repairs oxidative base damage of pyrimidines.</text>
</comment>
<keyword evidence="13" id="KW-0539">Nucleus</keyword>
<dbReference type="Gene3D" id="1.10.1670.10">
    <property type="entry name" value="Helix-hairpin-Helix base-excision DNA repair enzymes (C-terminal)"/>
    <property type="match status" value="1"/>
</dbReference>
<dbReference type="InterPro" id="IPR004036">
    <property type="entry name" value="Endonuclease-III-like_CS2"/>
</dbReference>
<organism evidence="16 17">
    <name type="scientific">Laccaria amethystina LaAM-08-1</name>
    <dbReference type="NCBI Taxonomy" id="1095629"/>
    <lineage>
        <taxon>Eukaryota</taxon>
        <taxon>Fungi</taxon>
        <taxon>Dikarya</taxon>
        <taxon>Basidiomycota</taxon>
        <taxon>Agaricomycotina</taxon>
        <taxon>Agaricomycetes</taxon>
        <taxon>Agaricomycetidae</taxon>
        <taxon>Agaricales</taxon>
        <taxon>Agaricineae</taxon>
        <taxon>Hydnangiaceae</taxon>
        <taxon>Laccaria</taxon>
    </lineage>
</organism>
<keyword evidence="17" id="KW-1185">Reference proteome</keyword>
<dbReference type="HAMAP" id="MF_03183">
    <property type="entry name" value="Endonuclease_III_Nth"/>
    <property type="match status" value="1"/>
</dbReference>
<proteinExistence type="inferred from homology"/>
<dbReference type="InterPro" id="IPR011257">
    <property type="entry name" value="DNA_glycosylase"/>
</dbReference>
<comment type="caution">
    <text evidence="13">Lacks conserved residue(s) required for the propagation of feature annotation.</text>
</comment>
<reference evidence="16 17" key="1">
    <citation type="submission" date="2014-04" db="EMBL/GenBank/DDBJ databases">
        <authorList>
            <consortium name="DOE Joint Genome Institute"/>
            <person name="Kuo A."/>
            <person name="Kohler A."/>
            <person name="Nagy L.G."/>
            <person name="Floudas D."/>
            <person name="Copeland A."/>
            <person name="Barry K.W."/>
            <person name="Cichocki N."/>
            <person name="Veneault-Fourrey C."/>
            <person name="LaButti K."/>
            <person name="Lindquist E.A."/>
            <person name="Lipzen A."/>
            <person name="Lundell T."/>
            <person name="Morin E."/>
            <person name="Murat C."/>
            <person name="Sun H."/>
            <person name="Tunlid A."/>
            <person name="Henrissat B."/>
            <person name="Grigoriev I.V."/>
            <person name="Hibbett D.S."/>
            <person name="Martin F."/>
            <person name="Nordberg H.P."/>
            <person name="Cantor M.N."/>
            <person name="Hua S.X."/>
        </authorList>
    </citation>
    <scope>NUCLEOTIDE SEQUENCE [LARGE SCALE GENOMIC DNA]</scope>
    <source>
        <strain evidence="16 17">LaAM-08-1</strain>
    </source>
</reference>
<dbReference type="PANTHER" id="PTHR43286">
    <property type="entry name" value="ENDONUCLEASE III-LIKE PROTEIN 1"/>
    <property type="match status" value="1"/>
</dbReference>
<dbReference type="EC" id="3.2.2.-" evidence="13"/>
<dbReference type="CDD" id="cd00056">
    <property type="entry name" value="ENDO3c"/>
    <property type="match status" value="1"/>
</dbReference>
<keyword evidence="4 13" id="KW-0227">DNA damage</keyword>
<dbReference type="Gene3D" id="1.10.340.30">
    <property type="entry name" value="Hypothetical protein, domain 2"/>
    <property type="match status" value="1"/>
</dbReference>
<evidence type="ECO:0000256" key="3">
    <source>
        <dbReference type="ARBA" id="ARBA00022723"/>
    </source>
</evidence>
<keyword evidence="10 13" id="KW-0456">Lyase</keyword>
<keyword evidence="2" id="KW-0004">4Fe-4S</keyword>
<evidence type="ECO:0000313" key="17">
    <source>
        <dbReference type="Proteomes" id="UP000054477"/>
    </source>
</evidence>
<sequence length="366" mass="40975">MSTRNATASSSRRIVERSSEYHPSVTLYEIKAEEIEEPLRRSKRVKVEQKLDILPDLEDFKLVQDTPKKTVSISKSSSPAKSPVKAKPIPQALKTPHPEPARWKETYDTIKEMRSKIVAPVDTMGCDQAQFKESDPKSQRFATLVSLMLSSQTKDEVTDAAVSKLREALGGSLTVDAMIEAEPSIISEAIAKVGFWRRKTDYLQRAAQRLRDEFDSDVPKTVDELCSLPGVGPKMAFLALQVAWDLNHGIGVDVHVHRITNRLGWHKKPTKNPEETRLNLQSWLPKELHREINHMLVGFGQVVCLPVGPKCDSCALSTKQLCPSARKVGPVKSKKRKAVVIEDSSPRIEVALEVEETKAFLDDNRP</sequence>
<evidence type="ECO:0000256" key="9">
    <source>
        <dbReference type="ARBA" id="ARBA00023204"/>
    </source>
</evidence>
<feature type="compositionally biased region" description="Low complexity" evidence="14">
    <location>
        <begin position="69"/>
        <end position="90"/>
    </location>
</feature>
<keyword evidence="7" id="KW-0408">Iron</keyword>
<comment type="catalytic activity">
    <reaction evidence="12 13">
        <text>2'-deoxyribonucleotide-(2'-deoxyribose 5'-phosphate)-2'-deoxyribonucleotide-DNA = a 3'-end 2'-deoxyribonucleotide-(2,3-dehydro-2,3-deoxyribose 5'-phosphate)-DNA + a 5'-end 5'-phospho-2'-deoxyribonucleoside-DNA + H(+)</text>
        <dbReference type="Rhea" id="RHEA:66592"/>
        <dbReference type="Rhea" id="RHEA-COMP:13180"/>
        <dbReference type="Rhea" id="RHEA-COMP:16897"/>
        <dbReference type="Rhea" id="RHEA-COMP:17067"/>
        <dbReference type="ChEBI" id="CHEBI:15378"/>
        <dbReference type="ChEBI" id="CHEBI:136412"/>
        <dbReference type="ChEBI" id="CHEBI:157695"/>
        <dbReference type="ChEBI" id="CHEBI:167181"/>
        <dbReference type="EC" id="4.2.99.18"/>
    </reaction>
</comment>
<keyword evidence="6" id="KW-0809">Transit peptide</keyword>
<dbReference type="GO" id="GO:0046872">
    <property type="term" value="F:metal ion binding"/>
    <property type="evidence" value="ECO:0007669"/>
    <property type="project" value="UniProtKB-KW"/>
</dbReference>
<dbReference type="GO" id="GO:0006285">
    <property type="term" value="P:base-excision repair, AP site formation"/>
    <property type="evidence" value="ECO:0007669"/>
    <property type="project" value="UniProtKB-UniRule"/>
</dbReference>
<gene>
    <name evidence="13" type="primary">NTH1</name>
    <name evidence="16" type="ORF">K443DRAFT_683245</name>
</gene>
<evidence type="ECO:0000256" key="2">
    <source>
        <dbReference type="ARBA" id="ARBA00022485"/>
    </source>
</evidence>
<dbReference type="GO" id="GO:0051539">
    <property type="term" value="F:4 iron, 4 sulfur cluster binding"/>
    <property type="evidence" value="ECO:0007669"/>
    <property type="project" value="UniProtKB-KW"/>
</dbReference>
<name>A0A0C9WJR2_9AGAR</name>
<dbReference type="GO" id="GO:0006289">
    <property type="term" value="P:nucleotide-excision repair"/>
    <property type="evidence" value="ECO:0007669"/>
    <property type="project" value="TreeGrafter"/>
</dbReference>
<keyword evidence="3" id="KW-0479">Metal-binding</keyword>
<evidence type="ECO:0000256" key="10">
    <source>
        <dbReference type="ARBA" id="ARBA00023239"/>
    </source>
</evidence>
<dbReference type="FunFam" id="1.10.1670.10:FF:000003">
    <property type="entry name" value="Endonuclease III homolog"/>
    <property type="match status" value="1"/>
</dbReference>
<dbReference type="STRING" id="1095629.A0A0C9WJR2"/>
<evidence type="ECO:0000259" key="15">
    <source>
        <dbReference type="SMART" id="SM00478"/>
    </source>
</evidence>
<dbReference type="GO" id="GO:0005739">
    <property type="term" value="C:mitochondrion"/>
    <property type="evidence" value="ECO:0007669"/>
    <property type="project" value="UniProtKB-SubCell"/>
</dbReference>
<accession>A0A0C9WJR2</accession>
<dbReference type="FunFam" id="1.10.340.30:FF:000005">
    <property type="entry name" value="Endonuclease III-like protein 1"/>
    <property type="match status" value="1"/>
</dbReference>
<dbReference type="GO" id="GO:0003677">
    <property type="term" value="F:DNA binding"/>
    <property type="evidence" value="ECO:0007669"/>
    <property type="project" value="UniProtKB-UniRule"/>
</dbReference>
<evidence type="ECO:0000256" key="5">
    <source>
        <dbReference type="ARBA" id="ARBA00022801"/>
    </source>
</evidence>
<keyword evidence="9 13" id="KW-0234">DNA repair</keyword>
<evidence type="ECO:0000313" key="16">
    <source>
        <dbReference type="EMBL" id="KIJ95139.1"/>
    </source>
</evidence>
<reference evidence="17" key="2">
    <citation type="submission" date="2015-01" db="EMBL/GenBank/DDBJ databases">
        <title>Evolutionary Origins and Diversification of the Mycorrhizal Mutualists.</title>
        <authorList>
            <consortium name="DOE Joint Genome Institute"/>
            <consortium name="Mycorrhizal Genomics Consortium"/>
            <person name="Kohler A."/>
            <person name="Kuo A."/>
            <person name="Nagy L.G."/>
            <person name="Floudas D."/>
            <person name="Copeland A."/>
            <person name="Barry K.W."/>
            <person name="Cichocki N."/>
            <person name="Veneault-Fourrey C."/>
            <person name="LaButti K."/>
            <person name="Lindquist E.A."/>
            <person name="Lipzen A."/>
            <person name="Lundell T."/>
            <person name="Morin E."/>
            <person name="Murat C."/>
            <person name="Riley R."/>
            <person name="Ohm R."/>
            <person name="Sun H."/>
            <person name="Tunlid A."/>
            <person name="Henrissat B."/>
            <person name="Grigoriev I.V."/>
            <person name="Hibbett D.S."/>
            <person name="Martin F."/>
        </authorList>
    </citation>
    <scope>NUCLEOTIDE SEQUENCE [LARGE SCALE GENOMIC DNA]</scope>
    <source>
        <strain evidence="17">LaAM-08-1</strain>
    </source>
</reference>
<evidence type="ECO:0000256" key="12">
    <source>
        <dbReference type="ARBA" id="ARBA00044632"/>
    </source>
</evidence>
<evidence type="ECO:0000256" key="13">
    <source>
        <dbReference type="HAMAP-Rule" id="MF_03183"/>
    </source>
</evidence>
<dbReference type="EC" id="4.2.99.18" evidence="13"/>
<dbReference type="GO" id="GO:0140078">
    <property type="term" value="F:class I DNA-(apurinic or apyrimidinic site) endonuclease activity"/>
    <property type="evidence" value="ECO:0007669"/>
    <property type="project" value="UniProtKB-EC"/>
</dbReference>
<keyword evidence="13" id="KW-0496">Mitochondrion</keyword>
<keyword evidence="11 13" id="KW-0326">Glycosidase</keyword>
<dbReference type="OrthoDB" id="2099276at2759"/>
<evidence type="ECO:0000256" key="8">
    <source>
        <dbReference type="ARBA" id="ARBA00023014"/>
    </source>
</evidence>